<dbReference type="Pfam" id="PF13333">
    <property type="entry name" value="rve_2"/>
    <property type="match status" value="1"/>
</dbReference>
<dbReference type="InterPro" id="IPR001584">
    <property type="entry name" value="Integrase_cat-core"/>
</dbReference>
<protein>
    <submittedName>
        <fullName evidence="3">IS3 family transposase</fullName>
    </submittedName>
</protein>
<dbReference type="InterPro" id="IPR050900">
    <property type="entry name" value="Transposase_IS3/IS150/IS904"/>
</dbReference>
<organism evidence="3 4">
    <name type="scientific">Agarivorans aestuarii</name>
    <dbReference type="NCBI Taxonomy" id="1563703"/>
    <lineage>
        <taxon>Bacteria</taxon>
        <taxon>Pseudomonadati</taxon>
        <taxon>Pseudomonadota</taxon>
        <taxon>Gammaproteobacteria</taxon>
        <taxon>Alteromonadales</taxon>
        <taxon>Alteromonadaceae</taxon>
        <taxon>Agarivorans</taxon>
    </lineage>
</organism>
<evidence type="ECO:0000256" key="1">
    <source>
        <dbReference type="ARBA" id="ARBA00009964"/>
    </source>
</evidence>
<evidence type="ECO:0000259" key="2">
    <source>
        <dbReference type="PROSITE" id="PS50994"/>
    </source>
</evidence>
<dbReference type="InterPro" id="IPR048020">
    <property type="entry name" value="Transpos_IS3"/>
</dbReference>
<dbReference type="Pfam" id="PF00665">
    <property type="entry name" value="rve"/>
    <property type="match status" value="1"/>
</dbReference>
<dbReference type="NCBIfam" id="NF033516">
    <property type="entry name" value="transpos_IS3"/>
    <property type="match status" value="1"/>
</dbReference>
<dbReference type="Pfam" id="PF13276">
    <property type="entry name" value="HTH_21"/>
    <property type="match status" value="1"/>
</dbReference>
<evidence type="ECO:0000313" key="3">
    <source>
        <dbReference type="EMBL" id="MEE1676361.1"/>
    </source>
</evidence>
<dbReference type="SUPFAM" id="SSF46689">
    <property type="entry name" value="Homeodomain-like"/>
    <property type="match status" value="1"/>
</dbReference>
<sequence length="395" mass="46267">MPAYKTGKKTQQYTTEFKATAVKLTHLAGATVKGVAESLDIHPFMLSRWRKDYREGKIMSDRRRKKLSKPMNLSENEKIAELQKKVKQLELENDLPKKVATIRRGGKSTKFRFISQFKQRFPIAMMCRFLKVSRAGYYAFCKRKMSRHKLIDDQLAYRIKQIFTKSRETYGSPRVHAELKRSGIYTSRKRVARLMREHGLKARCSRVYIKMAKLHRFYQSIKNIRKDMPKPTAVNEQWAGDLTYIRQGNRWLYLAVVIDLYSRKVIGWSMNHRKTTAVTMASLQMAFRNRKPQAGLVFHTDRGAEYRAHEVQALLSNYGVTPSMNRPGHCTDNAEMESFFHTLKGELIKSNHFSSEWDLRDKVAGYVQHFYNRFRLHSSLKYLSPVEYEGRAKEA</sequence>
<dbReference type="SUPFAM" id="SSF53098">
    <property type="entry name" value="Ribonuclease H-like"/>
    <property type="match status" value="1"/>
</dbReference>
<dbReference type="InterPro" id="IPR025948">
    <property type="entry name" value="HTH-like_dom"/>
</dbReference>
<reference evidence="4" key="1">
    <citation type="submission" date="2023-07" db="EMBL/GenBank/DDBJ databases">
        <title>Draft genome sequence of Agarivorans aestuarii strain ZMCS4, a CAZymes producing bacteria isolated from the marine brown algae Clodostephus spongiosus.</title>
        <authorList>
            <person name="Lorente B."/>
            <person name="Cabral C."/>
            <person name="Frias J."/>
            <person name="Faria J."/>
            <person name="Toubarro D."/>
        </authorList>
    </citation>
    <scope>NUCLEOTIDE SEQUENCE [LARGE SCALE GENOMIC DNA]</scope>
    <source>
        <strain evidence="4">ZMCS4</strain>
    </source>
</reference>
<reference evidence="3 4" key="2">
    <citation type="submission" date="2023-12" db="EMBL/GenBank/DDBJ databases">
        <authorList>
            <consortium name="Cladostephus spongiosus"/>
            <person name="Lorente B."/>
            <person name="Cabral C."/>
            <person name="Frias J."/>
            <person name="Faria J."/>
            <person name="Toubarro D."/>
        </authorList>
    </citation>
    <scope>NUCLEOTIDE SEQUENCE [LARGE SCALE GENOMIC DNA]</scope>
    <source>
        <strain evidence="3 4">ZMCS4</strain>
    </source>
</reference>
<accession>A0ABU7GAS8</accession>
<dbReference type="PROSITE" id="PS50994">
    <property type="entry name" value="INTEGRASE"/>
    <property type="match status" value="1"/>
</dbReference>
<dbReference type="InterPro" id="IPR036397">
    <property type="entry name" value="RNaseH_sf"/>
</dbReference>
<dbReference type="InterPro" id="IPR012337">
    <property type="entry name" value="RNaseH-like_sf"/>
</dbReference>
<dbReference type="Pfam" id="PF01527">
    <property type="entry name" value="HTH_Tnp_1"/>
    <property type="match status" value="1"/>
</dbReference>
<dbReference type="RefSeq" id="WP_329777021.1">
    <property type="nucleotide sequence ID" value="NZ_JAYDYW010000025.1"/>
</dbReference>
<evidence type="ECO:0000313" key="4">
    <source>
        <dbReference type="Proteomes" id="UP001310248"/>
    </source>
</evidence>
<dbReference type="Gene3D" id="1.10.10.60">
    <property type="entry name" value="Homeodomain-like"/>
    <property type="match status" value="1"/>
</dbReference>
<dbReference type="Gene3D" id="3.30.420.10">
    <property type="entry name" value="Ribonuclease H-like superfamily/Ribonuclease H"/>
    <property type="match status" value="1"/>
</dbReference>
<comment type="similarity">
    <text evidence="1">Belongs to the transposase 8 family.</text>
</comment>
<comment type="caution">
    <text evidence="3">The sequence shown here is derived from an EMBL/GenBank/DDBJ whole genome shotgun (WGS) entry which is preliminary data.</text>
</comment>
<gene>
    <name evidence="3" type="ORF">SNR37_001978</name>
</gene>
<proteinExistence type="inferred from homology"/>
<dbReference type="PANTHER" id="PTHR46889">
    <property type="entry name" value="TRANSPOSASE INSF FOR INSERTION SEQUENCE IS3B-RELATED"/>
    <property type="match status" value="1"/>
</dbReference>
<dbReference type="Proteomes" id="UP001310248">
    <property type="component" value="Unassembled WGS sequence"/>
</dbReference>
<dbReference type="PANTHER" id="PTHR46889:SF4">
    <property type="entry name" value="TRANSPOSASE INSO FOR INSERTION SEQUENCE ELEMENT IS911B-RELATED"/>
    <property type="match status" value="1"/>
</dbReference>
<dbReference type="EMBL" id="JAYDYW010000025">
    <property type="protein sequence ID" value="MEE1676361.1"/>
    <property type="molecule type" value="Genomic_DNA"/>
</dbReference>
<dbReference type="InterPro" id="IPR002514">
    <property type="entry name" value="Transposase_8"/>
</dbReference>
<keyword evidence="4" id="KW-1185">Reference proteome</keyword>
<name>A0ABU7GAS8_9ALTE</name>
<dbReference type="InterPro" id="IPR009057">
    <property type="entry name" value="Homeodomain-like_sf"/>
</dbReference>
<feature type="domain" description="Integrase catalytic" evidence="2">
    <location>
        <begin position="225"/>
        <end position="393"/>
    </location>
</feature>